<comment type="cofactor">
    <cofactor evidence="1">
        <name>adenosylcob(III)alamin</name>
        <dbReference type="ChEBI" id="CHEBI:18408"/>
    </cofactor>
</comment>
<gene>
    <name evidence="6" type="ORF">H9943_03130</name>
</gene>
<keyword evidence="4" id="KW-0170">Cobalt</keyword>
<proteinExistence type="predicted"/>
<evidence type="ECO:0000256" key="2">
    <source>
        <dbReference type="ARBA" id="ARBA00022628"/>
    </source>
</evidence>
<dbReference type="InterPro" id="IPR000788">
    <property type="entry name" value="RNR_lg_C"/>
</dbReference>
<evidence type="ECO:0000313" key="7">
    <source>
        <dbReference type="Proteomes" id="UP000824209"/>
    </source>
</evidence>
<dbReference type="EMBL" id="DWYA01000031">
    <property type="protein sequence ID" value="HJB39372.1"/>
    <property type="molecule type" value="Genomic_DNA"/>
</dbReference>
<evidence type="ECO:0000256" key="3">
    <source>
        <dbReference type="ARBA" id="ARBA00023002"/>
    </source>
</evidence>
<dbReference type="GO" id="GO:0004748">
    <property type="term" value="F:ribonucleoside-diphosphate reductase activity, thioredoxin disulfide as acceptor"/>
    <property type="evidence" value="ECO:0007669"/>
    <property type="project" value="TreeGrafter"/>
</dbReference>
<dbReference type="PANTHER" id="PTHR43371">
    <property type="entry name" value="VITAMIN B12-DEPENDENT RIBONUCLEOTIDE REDUCTASE"/>
    <property type="match status" value="1"/>
</dbReference>
<dbReference type="InterPro" id="IPR050862">
    <property type="entry name" value="RdRp_reductase_class-2"/>
</dbReference>
<name>A0A9D2M1R4_9FIRM</name>
<dbReference type="GO" id="GO:0031419">
    <property type="term" value="F:cobalamin binding"/>
    <property type="evidence" value="ECO:0007669"/>
    <property type="project" value="UniProtKB-KW"/>
</dbReference>
<evidence type="ECO:0000313" key="6">
    <source>
        <dbReference type="EMBL" id="HJB39372.1"/>
    </source>
</evidence>
<dbReference type="Gene3D" id="3.20.70.20">
    <property type="match status" value="1"/>
</dbReference>
<accession>A0A9D2M1R4</accession>
<dbReference type="Pfam" id="PF02867">
    <property type="entry name" value="Ribonuc_red_lgC"/>
    <property type="match status" value="1"/>
</dbReference>
<evidence type="ECO:0000259" key="5">
    <source>
        <dbReference type="Pfam" id="PF02867"/>
    </source>
</evidence>
<feature type="domain" description="Ribonucleotide reductase large subunit C-terminal" evidence="5">
    <location>
        <begin position="129"/>
        <end position="248"/>
    </location>
</feature>
<reference evidence="6" key="2">
    <citation type="submission" date="2021-04" db="EMBL/GenBank/DDBJ databases">
        <authorList>
            <person name="Gilroy R."/>
        </authorList>
    </citation>
    <scope>NUCLEOTIDE SEQUENCE</scope>
    <source>
        <strain evidence="6">ChiBcec8-14828</strain>
    </source>
</reference>
<sequence length="406" mass="45034">MTTQEPVCEQELRQNARQWAARLCAVDVRYDCDADLVDTAEHFAEVMEQRRFLPQFFVRHFEDAMVDCRLPQDFPQPEADAYARPMPQRRGVWFPGMVQRDHLLPELGTPDIPPLEGRQPLLPAEGSALGAINLAAHLTKDGQVDHELLTQTVHTAVHLLDNAIDASDYADSRQSRFTRATRRIGLGMMGLAQVLKAKELSYDSEEARRTAQELAKLIDAQAHLASQNLARQRGAFALFSESRQRNGEKTRNSALTATAPNEVLAAICGVTPGLSADEEVSAEACVKMQAAVQRYTDGSVYLPIPAHTREQMQELCTMGYLLGCKSIEAGEVQAGEIPDFLTKPHPQEMPENTILFAKMQEDSEADDQPQPLFCPACGRALHKKRIVPVCDSCGPLMCLQTTEVLK</sequence>
<dbReference type="SUPFAM" id="SSF51998">
    <property type="entry name" value="PFL-like glycyl radical enzymes"/>
    <property type="match status" value="1"/>
</dbReference>
<organism evidence="6 7">
    <name type="scientific">Candidatus Ruthenibacterium avium</name>
    <dbReference type="NCBI Taxonomy" id="2838751"/>
    <lineage>
        <taxon>Bacteria</taxon>
        <taxon>Bacillati</taxon>
        <taxon>Bacillota</taxon>
        <taxon>Clostridia</taxon>
        <taxon>Eubacteriales</taxon>
        <taxon>Oscillospiraceae</taxon>
        <taxon>Ruthenibacterium</taxon>
    </lineage>
</organism>
<dbReference type="Proteomes" id="UP000824209">
    <property type="component" value="Unassembled WGS sequence"/>
</dbReference>
<evidence type="ECO:0000256" key="4">
    <source>
        <dbReference type="ARBA" id="ARBA00023285"/>
    </source>
</evidence>
<keyword evidence="3" id="KW-0560">Oxidoreductase</keyword>
<evidence type="ECO:0000256" key="1">
    <source>
        <dbReference type="ARBA" id="ARBA00001922"/>
    </source>
</evidence>
<dbReference type="PRINTS" id="PR01183">
    <property type="entry name" value="RIBORDTASEM1"/>
</dbReference>
<reference evidence="6" key="1">
    <citation type="journal article" date="2021" name="PeerJ">
        <title>Extensive microbial diversity within the chicken gut microbiome revealed by metagenomics and culture.</title>
        <authorList>
            <person name="Gilroy R."/>
            <person name="Ravi A."/>
            <person name="Getino M."/>
            <person name="Pursley I."/>
            <person name="Horton D.L."/>
            <person name="Alikhan N.F."/>
            <person name="Baker D."/>
            <person name="Gharbi K."/>
            <person name="Hall N."/>
            <person name="Watson M."/>
            <person name="Adriaenssens E.M."/>
            <person name="Foster-Nyarko E."/>
            <person name="Jarju S."/>
            <person name="Secka A."/>
            <person name="Antonio M."/>
            <person name="Oren A."/>
            <person name="Chaudhuri R.R."/>
            <person name="La Ragione R."/>
            <person name="Hildebrand F."/>
            <person name="Pallen M.J."/>
        </authorList>
    </citation>
    <scope>NUCLEOTIDE SEQUENCE</scope>
    <source>
        <strain evidence="6">ChiBcec8-14828</strain>
    </source>
</reference>
<comment type="caution">
    <text evidence="6">The sequence shown here is derived from an EMBL/GenBank/DDBJ whole genome shotgun (WGS) entry which is preliminary data.</text>
</comment>
<dbReference type="PANTHER" id="PTHR43371:SF1">
    <property type="entry name" value="RIBONUCLEOSIDE-DIPHOSPHATE REDUCTASE"/>
    <property type="match status" value="1"/>
</dbReference>
<keyword evidence="2" id="KW-0846">Cobalamin</keyword>
<dbReference type="AlphaFoldDB" id="A0A9D2M1R4"/>
<protein>
    <recommendedName>
        <fullName evidence="5">Ribonucleotide reductase large subunit C-terminal domain-containing protein</fullName>
    </recommendedName>
</protein>